<dbReference type="InterPro" id="IPR014001">
    <property type="entry name" value="Helicase_ATP-bd"/>
</dbReference>
<dbReference type="PROSITE" id="PS51192">
    <property type="entry name" value="HELICASE_ATP_BIND_1"/>
    <property type="match status" value="1"/>
</dbReference>
<dbReference type="PANTHER" id="PTHR47959:SF1">
    <property type="entry name" value="ATP-DEPENDENT RNA HELICASE DBPA"/>
    <property type="match status" value="1"/>
</dbReference>
<feature type="domain" description="Helicase ATP-binding" evidence="7">
    <location>
        <begin position="51"/>
        <end position="224"/>
    </location>
</feature>
<evidence type="ECO:0000256" key="2">
    <source>
        <dbReference type="ARBA" id="ARBA00022801"/>
    </source>
</evidence>
<dbReference type="SMART" id="SM00487">
    <property type="entry name" value="DEXDc"/>
    <property type="match status" value="1"/>
</dbReference>
<feature type="short sequence motif" description="Q motif" evidence="5">
    <location>
        <begin position="20"/>
        <end position="48"/>
    </location>
</feature>
<dbReference type="SMART" id="SM00490">
    <property type="entry name" value="HELICc"/>
    <property type="match status" value="1"/>
</dbReference>
<feature type="compositionally biased region" description="Gly residues" evidence="6">
    <location>
        <begin position="544"/>
        <end position="555"/>
    </location>
</feature>
<proteinExistence type="predicted"/>
<keyword evidence="11" id="KW-1185">Reference proteome</keyword>
<evidence type="ECO:0000259" key="9">
    <source>
        <dbReference type="PROSITE" id="PS51195"/>
    </source>
</evidence>
<feature type="compositionally biased region" description="Acidic residues" evidence="6">
    <location>
        <begin position="526"/>
        <end position="542"/>
    </location>
</feature>
<dbReference type="Gene3D" id="3.40.50.300">
    <property type="entry name" value="P-loop containing nucleotide triphosphate hydrolases"/>
    <property type="match status" value="2"/>
</dbReference>
<evidence type="ECO:0000259" key="8">
    <source>
        <dbReference type="PROSITE" id="PS51194"/>
    </source>
</evidence>
<dbReference type="Pfam" id="PF00270">
    <property type="entry name" value="DEAD"/>
    <property type="match status" value="1"/>
</dbReference>
<dbReference type="InterPro" id="IPR011545">
    <property type="entry name" value="DEAD/DEAH_box_helicase_dom"/>
</dbReference>
<organism evidence="10 11">
    <name type="scientific">Tetradesmus obliquus</name>
    <name type="common">Green alga</name>
    <name type="synonym">Acutodesmus obliquus</name>
    <dbReference type="NCBI Taxonomy" id="3088"/>
    <lineage>
        <taxon>Eukaryota</taxon>
        <taxon>Viridiplantae</taxon>
        <taxon>Chlorophyta</taxon>
        <taxon>core chlorophytes</taxon>
        <taxon>Chlorophyceae</taxon>
        <taxon>CS clade</taxon>
        <taxon>Sphaeropleales</taxon>
        <taxon>Scenedesmaceae</taxon>
        <taxon>Tetradesmus</taxon>
    </lineage>
</organism>
<feature type="region of interest" description="Disordered" evidence="6">
    <location>
        <begin position="497"/>
        <end position="557"/>
    </location>
</feature>
<evidence type="ECO:0000256" key="5">
    <source>
        <dbReference type="PROSITE-ProRule" id="PRU00552"/>
    </source>
</evidence>
<dbReference type="InterPro" id="IPR013761">
    <property type="entry name" value="SAM/pointed_sf"/>
</dbReference>
<feature type="domain" description="DEAD-box RNA helicase Q" evidence="9">
    <location>
        <begin position="20"/>
        <end position="48"/>
    </location>
</feature>
<dbReference type="PROSITE" id="PS51194">
    <property type="entry name" value="HELICASE_CTER"/>
    <property type="match status" value="1"/>
</dbReference>
<keyword evidence="2" id="KW-0378">Hydrolase</keyword>
<dbReference type="Gene3D" id="1.10.150.50">
    <property type="entry name" value="Transcription Factor, Ets-1"/>
    <property type="match status" value="1"/>
</dbReference>
<protein>
    <recommendedName>
        <fullName evidence="12">RNA helicase</fullName>
    </recommendedName>
</protein>
<keyword evidence="4" id="KW-0067">ATP-binding</keyword>
<evidence type="ECO:0000256" key="3">
    <source>
        <dbReference type="ARBA" id="ARBA00022806"/>
    </source>
</evidence>
<feature type="domain" description="Helicase C-terminal" evidence="8">
    <location>
        <begin position="334"/>
        <end position="479"/>
    </location>
</feature>
<feature type="region of interest" description="Disordered" evidence="6">
    <location>
        <begin position="585"/>
        <end position="609"/>
    </location>
</feature>
<dbReference type="InterPro" id="IPR027417">
    <property type="entry name" value="P-loop_NTPase"/>
</dbReference>
<evidence type="ECO:0000256" key="6">
    <source>
        <dbReference type="SAM" id="MobiDB-lite"/>
    </source>
</evidence>
<dbReference type="CDD" id="cd18787">
    <property type="entry name" value="SF2_C_DEAD"/>
    <property type="match status" value="1"/>
</dbReference>
<dbReference type="Pfam" id="PF00271">
    <property type="entry name" value="Helicase_C"/>
    <property type="match status" value="1"/>
</dbReference>
<sequence length="717" mass="77565">MEDDKRTQRYRTTDVQSDAGSFNDLLLPQPLVSALASAGFQRPSPVQKAAIPIGRVGSDVIVQAKSGTGKTAVFATILLERVALDTSTPQALVLAPTRELAIQSYQVIQRIAAGLPDPQPSAAVFVGGLPTAEDEKRLRRTCHIVVGTPGRLCALVGSGALLLGKLAAAVLDEADQLLSENFYGDVAWLLQQLPSRKQVLAFSATFTAELLADLEPLMRRPQKVLLCEETVSLLGIRQYYKLVDLSSSSSSSSAVVPEAAAASAALVDAAVAAVAAADAAGSSVNDAVAAADGSGRQHSGDVVDAAAEPQQQQQQQQQLSIKEQQQLLLLKVDALLQLLSTISFHQAVVFCNRKPAAEWLSRRLTAAGCPAAYLSADLPQEARMAAMEAVRGFRVRIIVSTDVMARGVDFDRVNLVVNLDLPPDAATYVHRVGRTGRFGSRGVAVALLNAAELDKLRGYLADVRGGDIAPLPASIPDDFYCFSLESEWEQQALQQLLAAPTSSPPASPPPLHRKPPQQQQRKAEDQGAEYEEWGEEEAEDAVADGGGGGGGGGDAADGDDAAAWDAWAEYYRSLGYSYPYENPYRQQHASSGSQQQWQQHQTEQQQQQQQQQQQWWPAVKAQQLHPWESFLLGRFMMADLPRVLLENYLMLAAALENQNLGRMQDMLQYQQKEFEPLLQQQAVDLAALQLMEERHLAQLGLPIGAVVKIKAALTAMR</sequence>
<name>A0ABY8TQG5_TETOB</name>
<dbReference type="PANTHER" id="PTHR47959">
    <property type="entry name" value="ATP-DEPENDENT RNA HELICASE RHLE-RELATED"/>
    <property type="match status" value="1"/>
</dbReference>
<keyword evidence="1" id="KW-0547">Nucleotide-binding</keyword>
<accession>A0ABY8TQG5</accession>
<dbReference type="InterPro" id="IPR050079">
    <property type="entry name" value="DEAD_box_RNA_helicase"/>
</dbReference>
<evidence type="ECO:0000313" key="10">
    <source>
        <dbReference type="EMBL" id="WIA11349.1"/>
    </source>
</evidence>
<dbReference type="EMBL" id="CP126210">
    <property type="protein sequence ID" value="WIA11349.1"/>
    <property type="molecule type" value="Genomic_DNA"/>
</dbReference>
<evidence type="ECO:0008006" key="12">
    <source>
        <dbReference type="Google" id="ProtNLM"/>
    </source>
</evidence>
<keyword evidence="3" id="KW-0347">Helicase</keyword>
<dbReference type="InterPro" id="IPR001650">
    <property type="entry name" value="Helicase_C-like"/>
</dbReference>
<feature type="compositionally biased region" description="Low complexity" evidence="6">
    <location>
        <begin position="586"/>
        <end position="609"/>
    </location>
</feature>
<dbReference type="InterPro" id="IPR014014">
    <property type="entry name" value="RNA_helicase_DEAD_Q_motif"/>
</dbReference>
<dbReference type="SUPFAM" id="SSF52540">
    <property type="entry name" value="P-loop containing nucleoside triphosphate hydrolases"/>
    <property type="match status" value="1"/>
</dbReference>
<reference evidence="10 11" key="1">
    <citation type="submission" date="2023-05" db="EMBL/GenBank/DDBJ databases">
        <title>A 100% complete, gapless, phased diploid assembly of the Scenedesmus obliquus UTEX 3031 genome.</title>
        <authorList>
            <person name="Biondi T.C."/>
            <person name="Hanschen E.R."/>
            <person name="Kwon T."/>
            <person name="Eng W."/>
            <person name="Kruse C.P.S."/>
            <person name="Koehler S.I."/>
            <person name="Kunde Y."/>
            <person name="Gleasner C.D."/>
            <person name="You Mak K.T."/>
            <person name="Polle J."/>
            <person name="Hovde B.T."/>
            <person name="Starkenburg S.R."/>
        </authorList>
    </citation>
    <scope>NUCLEOTIDE SEQUENCE [LARGE SCALE GENOMIC DNA]</scope>
    <source>
        <strain evidence="10 11">DOE0152z</strain>
    </source>
</reference>
<evidence type="ECO:0000313" key="11">
    <source>
        <dbReference type="Proteomes" id="UP001244341"/>
    </source>
</evidence>
<evidence type="ECO:0000256" key="1">
    <source>
        <dbReference type="ARBA" id="ARBA00022741"/>
    </source>
</evidence>
<evidence type="ECO:0000256" key="4">
    <source>
        <dbReference type="ARBA" id="ARBA00022840"/>
    </source>
</evidence>
<feature type="region of interest" description="Disordered" evidence="6">
    <location>
        <begin position="290"/>
        <end position="309"/>
    </location>
</feature>
<dbReference type="Proteomes" id="UP001244341">
    <property type="component" value="Chromosome 3b"/>
</dbReference>
<gene>
    <name evidence="10" type="ORF">OEZ85_011470</name>
</gene>
<evidence type="ECO:0000259" key="7">
    <source>
        <dbReference type="PROSITE" id="PS51192"/>
    </source>
</evidence>
<dbReference type="PROSITE" id="PS51195">
    <property type="entry name" value="Q_MOTIF"/>
    <property type="match status" value="1"/>
</dbReference>